<dbReference type="EMBL" id="OA882401">
    <property type="protein sequence ID" value="CAD7275144.1"/>
    <property type="molecule type" value="Genomic_DNA"/>
</dbReference>
<gene>
    <name evidence="2" type="ORF">NMOB1V02_LOCUS2947</name>
</gene>
<dbReference type="Proteomes" id="UP000678499">
    <property type="component" value="Unassembled WGS sequence"/>
</dbReference>
<feature type="compositionally biased region" description="Basic residues" evidence="1">
    <location>
        <begin position="272"/>
        <end position="294"/>
    </location>
</feature>
<feature type="compositionally biased region" description="Polar residues" evidence="1">
    <location>
        <begin position="43"/>
        <end position="55"/>
    </location>
</feature>
<evidence type="ECO:0000256" key="1">
    <source>
        <dbReference type="SAM" id="MobiDB-lite"/>
    </source>
</evidence>
<feature type="region of interest" description="Disordered" evidence="1">
    <location>
        <begin position="385"/>
        <end position="404"/>
    </location>
</feature>
<feature type="region of interest" description="Disordered" evidence="1">
    <location>
        <begin position="642"/>
        <end position="707"/>
    </location>
</feature>
<organism evidence="2">
    <name type="scientific">Notodromas monacha</name>
    <dbReference type="NCBI Taxonomy" id="399045"/>
    <lineage>
        <taxon>Eukaryota</taxon>
        <taxon>Metazoa</taxon>
        <taxon>Ecdysozoa</taxon>
        <taxon>Arthropoda</taxon>
        <taxon>Crustacea</taxon>
        <taxon>Oligostraca</taxon>
        <taxon>Ostracoda</taxon>
        <taxon>Podocopa</taxon>
        <taxon>Podocopida</taxon>
        <taxon>Cypridocopina</taxon>
        <taxon>Cypridoidea</taxon>
        <taxon>Cyprididae</taxon>
        <taxon>Notodromas</taxon>
    </lineage>
</organism>
<feature type="compositionally biased region" description="Polar residues" evidence="1">
    <location>
        <begin position="231"/>
        <end position="257"/>
    </location>
</feature>
<feature type="region of interest" description="Disordered" evidence="1">
    <location>
        <begin position="187"/>
        <end position="379"/>
    </location>
</feature>
<evidence type="ECO:0000313" key="3">
    <source>
        <dbReference type="Proteomes" id="UP000678499"/>
    </source>
</evidence>
<feature type="compositionally biased region" description="Basic and acidic residues" evidence="1">
    <location>
        <begin position="642"/>
        <end position="654"/>
    </location>
</feature>
<proteinExistence type="predicted"/>
<keyword evidence="3" id="KW-1185">Reference proteome</keyword>
<accession>A0A7R9GBY8</accession>
<feature type="region of interest" description="Disordered" evidence="1">
    <location>
        <begin position="1"/>
        <end position="84"/>
    </location>
</feature>
<reference evidence="2" key="1">
    <citation type="submission" date="2020-11" db="EMBL/GenBank/DDBJ databases">
        <authorList>
            <person name="Tran Van P."/>
        </authorList>
    </citation>
    <scope>NUCLEOTIDE SEQUENCE</scope>
</reference>
<protein>
    <submittedName>
        <fullName evidence="2">Uncharacterized protein</fullName>
    </submittedName>
</protein>
<feature type="compositionally biased region" description="Low complexity" evidence="1">
    <location>
        <begin position="204"/>
        <end position="218"/>
    </location>
</feature>
<feature type="compositionally biased region" description="Polar residues" evidence="1">
    <location>
        <begin position="350"/>
        <end position="363"/>
    </location>
</feature>
<dbReference type="OrthoDB" id="5877502at2759"/>
<dbReference type="AlphaFoldDB" id="A0A7R9GBY8"/>
<evidence type="ECO:0000313" key="2">
    <source>
        <dbReference type="EMBL" id="CAD7275144.1"/>
    </source>
</evidence>
<dbReference type="EMBL" id="CAJPEX010000364">
    <property type="protein sequence ID" value="CAG0915296.1"/>
    <property type="molecule type" value="Genomic_DNA"/>
</dbReference>
<name>A0A7R9GBY8_9CRUS</name>
<sequence length="1147" mass="128086">MAKKHSRRGEYDAIDSEDEWLNSQLHRASENAGPKKTSDSREMGTSSGLSPSNPKHGQPKESRKSRHRERNTGDRRRVKPLSDAFEAYKKEKERYDAYEVEYKERLEAVAAMWGKFDQSTFEDHPAYQTEWKNFYRRKSIELKKQNIDPRTYDFIPEWRVAWIEKSVPALRQSDDEGAKTKAYAALRFSRTPEPPNLTEPLATSPVSSDESSGSISLERSPRPAIVDKNSRGAQYQSSSRAISSVERQNRVNRSPGRNSKHVHNRGNSSSPRKPHSRSRKDRSHSRSPRNRRFSSRSPSPVKRSERKTSSSRVSTSRSPLGRDRVKSPRTVSKPRTKSPPNERVVVPVSSKVTLGAGSSNSSKGPEKPPATTQKAKPDIVEIDLDSSPEREPAAVESPPATKQAVDKADMPFGARLLAALAQLNFYSKEITLYGMRLTEALEKAIKVKTADGDEACIVAMWNRSFRKLLLLAKAQLQGRIDIGLLNEGEIPVASQTIEAVEDLLKRGESVQFSGEPGKERSAVASTIIQGVKPSSTSNELMKKGIEGQPPLKKVLDEIKARSEAMAAAPRTAKDDVGSSAAEDLSDEALDSYSPNSFYQKFLKPFQGMQNETRRRIVDYLKHIEMGNRARHNAISVFVREARPSVDPSTRKVTEPRNLNQNAAGEVSDPCLSSENSSKNSSGGGFAPVRSTDIRQEGSSAASHGDSSDDGFGCICRKEGGKMSASRNYRQAANQLLEKLSRSDVESLVAEAAKKFSLPKLGFEIVTTDADDVADGVPEVGEVVNSKNPAANKICPSEVPLDDIPAVATREASSANEQVDICDLKRQYGAVLQKLERHYTKGKLCVMRRDVDLMKAWWKTNRGTKKPEGVMSVPGLSPTAQNIEVMKLLMSLMKVEINVLRRVVNLGKEFDEFIERVQKSFSATLALRESLGNKAKDNPEWLTRRGKLKADCDQLRDMLDENIVPGPMVAGTEETLEMIEDFLEMEEKIPELFNGDSITDEELLSLDVETRARKKVEKPLLEALKFLAKAHRYADCQMDSEELKNMIASIAMVNWKSVKSCFGENADVDVAKLKLRKAENFDSYTPAQFVDKFLKPLDDYSLKCQEKLLEYVLSLEENDKQRCREINELYLAVVVEDYEESPEESLNT</sequence>